<dbReference type="InParanoid" id="E1ZTH0"/>
<dbReference type="InterPro" id="IPR002172">
    <property type="entry name" value="LDrepeatLR_classA_rpt"/>
</dbReference>
<gene>
    <name evidence="9" type="ORF">CHLNCDRAFT_141729</name>
</gene>
<feature type="coiled-coil region" evidence="5">
    <location>
        <begin position="431"/>
        <end position="465"/>
    </location>
</feature>
<dbReference type="FunCoup" id="E1ZTH0">
    <property type="interactions" value="1877"/>
</dbReference>
<keyword evidence="3" id="KW-0256">Endoplasmic reticulum</keyword>
<dbReference type="Gene3D" id="2.70.130.10">
    <property type="entry name" value="Mannose-6-phosphate receptor binding domain"/>
    <property type="match status" value="1"/>
</dbReference>
<dbReference type="SUPFAM" id="SSF50911">
    <property type="entry name" value="Mannose 6-phosphate receptor domain"/>
    <property type="match status" value="1"/>
</dbReference>
<dbReference type="Gene3D" id="4.10.400.10">
    <property type="entry name" value="Low-density Lipoprotein Receptor"/>
    <property type="match status" value="1"/>
</dbReference>
<feature type="compositionally biased region" description="Low complexity" evidence="6">
    <location>
        <begin position="351"/>
        <end position="374"/>
    </location>
</feature>
<feature type="domain" description="MRH" evidence="8">
    <location>
        <begin position="474"/>
        <end position="569"/>
    </location>
</feature>
<dbReference type="Pfam" id="PF12999">
    <property type="entry name" value="PRKCSH-like"/>
    <property type="match status" value="1"/>
</dbReference>
<feature type="compositionally biased region" description="Gly residues" evidence="6">
    <location>
        <begin position="341"/>
        <end position="350"/>
    </location>
</feature>
<feature type="region of interest" description="Disordered" evidence="6">
    <location>
        <begin position="153"/>
        <end position="380"/>
    </location>
</feature>
<sequence>MGCRAALGLLALALVPALCAGGPPIRGLDPALGPRYEPTADGKFACLDGKKSVPFEQVNDNYCDCFDGSDEPGTSACPNGHFFCANKFYLPLLLNASMVDDGVCDCCDGSDEPAGRCPNNCYEKGYKSLIALKDQMAAADKGVQARNKYVEEAGASKQKWADRKAQVDAEVEKHRKEKEAADADKSKLEEEQRKLQDRKRELEEEKKKRQPPEEPAKSEGEQQQETAAFEDEQQVGGAEGVGEEQAEPGVEEAAEDEAVEKSEEELAKERMAQWIPGAKDGDGGAVEEEAGPEEDADPVLPSYDGEDLHAADAAALEEEDAEPQQFFPDEGAADVDVGASGADGDGGDAGEPGAEEGAAGAGASAAGAGASAAGGNAGQRPTSAFGKARLLLKKVFKALAKPGNETVADDTELTGAIAAIDAEISALKTRLDPARTKANEARQKLNDLEQEQRKLQAKLDGSYGEGDAFVALVDRCFDAKVDKYTYEVCPFDKASQKEGGSATSLGSWSGFEAGETKLAFKNGATCWQGPSRSMTVSLHCGQTERLAKVEEPSRCEYSAELQTPAACTPAAAEALRREVEARQRFLEGGDEVEGDPQANRDEL</sequence>
<dbReference type="InterPro" id="IPR009011">
    <property type="entry name" value="Man6P_isomerase_rcpt-bd_dom_sf"/>
</dbReference>
<feature type="compositionally biased region" description="Acidic residues" evidence="6">
    <location>
        <begin position="241"/>
        <end position="258"/>
    </location>
</feature>
<evidence type="ECO:0000256" key="5">
    <source>
        <dbReference type="SAM" id="Coils"/>
    </source>
</evidence>
<dbReference type="eggNOG" id="KOG2397">
    <property type="taxonomic scope" value="Eukaryota"/>
</dbReference>
<proteinExistence type="predicted"/>
<keyword evidence="5" id="KW-0175">Coiled coil</keyword>
<keyword evidence="10" id="KW-1185">Reference proteome</keyword>
<dbReference type="PANTHER" id="PTHR12630">
    <property type="entry name" value="N-LINKED OLIGOSACCHARIDE PROCESSING"/>
    <property type="match status" value="1"/>
</dbReference>
<evidence type="ECO:0000313" key="10">
    <source>
        <dbReference type="Proteomes" id="UP000008141"/>
    </source>
</evidence>
<evidence type="ECO:0000256" key="7">
    <source>
        <dbReference type="SAM" id="SignalP"/>
    </source>
</evidence>
<dbReference type="PROSITE" id="PS51914">
    <property type="entry name" value="MRH"/>
    <property type="match status" value="1"/>
</dbReference>
<dbReference type="RefSeq" id="XP_005843002.1">
    <property type="nucleotide sequence ID" value="XM_005842940.1"/>
</dbReference>
<evidence type="ECO:0000256" key="2">
    <source>
        <dbReference type="ARBA" id="ARBA00022729"/>
    </source>
</evidence>
<dbReference type="KEGG" id="cvr:CHLNCDRAFT_141729"/>
<dbReference type="EMBL" id="GL433871">
    <property type="protein sequence ID" value="EFN50900.1"/>
    <property type="molecule type" value="Genomic_DNA"/>
</dbReference>
<feature type="compositionally biased region" description="Basic and acidic residues" evidence="6">
    <location>
        <begin position="259"/>
        <end position="271"/>
    </location>
</feature>
<dbReference type="InterPro" id="IPR044865">
    <property type="entry name" value="MRH_dom"/>
</dbReference>
<feature type="compositionally biased region" description="Basic and acidic residues" evidence="6">
    <location>
        <begin position="159"/>
        <end position="220"/>
    </location>
</feature>
<dbReference type="GeneID" id="17350342"/>
<dbReference type="Proteomes" id="UP000008141">
    <property type="component" value="Unassembled WGS sequence"/>
</dbReference>
<dbReference type="GO" id="GO:0006491">
    <property type="term" value="P:N-glycan processing"/>
    <property type="evidence" value="ECO:0007669"/>
    <property type="project" value="TreeGrafter"/>
</dbReference>
<accession>E1ZTH0</accession>
<dbReference type="PANTHER" id="PTHR12630:SF1">
    <property type="entry name" value="GLUCOSIDASE 2 SUBUNIT BETA"/>
    <property type="match status" value="1"/>
</dbReference>
<keyword evidence="2 7" id="KW-0732">Signal</keyword>
<dbReference type="InterPro" id="IPR039794">
    <property type="entry name" value="Gtb1-like"/>
</dbReference>
<protein>
    <recommendedName>
        <fullName evidence="1">Glucosidase 2 subunit beta</fullName>
    </recommendedName>
</protein>
<dbReference type="InterPro" id="IPR036055">
    <property type="entry name" value="LDL_receptor-like_sf"/>
</dbReference>
<dbReference type="InterPro" id="IPR028146">
    <property type="entry name" value="PRKCSH_N"/>
</dbReference>
<dbReference type="Pfam" id="PF13015">
    <property type="entry name" value="PRKCSH_1"/>
    <property type="match status" value="1"/>
</dbReference>
<keyword evidence="4" id="KW-1015">Disulfide bond</keyword>
<evidence type="ECO:0000259" key="8">
    <source>
        <dbReference type="PROSITE" id="PS51914"/>
    </source>
</evidence>
<evidence type="ECO:0000256" key="3">
    <source>
        <dbReference type="ARBA" id="ARBA00022824"/>
    </source>
</evidence>
<feature type="signal peptide" evidence="7">
    <location>
        <begin position="1"/>
        <end position="21"/>
    </location>
</feature>
<evidence type="ECO:0000256" key="6">
    <source>
        <dbReference type="SAM" id="MobiDB-lite"/>
    </source>
</evidence>
<organism evidence="10">
    <name type="scientific">Chlorella variabilis</name>
    <name type="common">Green alga</name>
    <dbReference type="NCBI Taxonomy" id="554065"/>
    <lineage>
        <taxon>Eukaryota</taxon>
        <taxon>Viridiplantae</taxon>
        <taxon>Chlorophyta</taxon>
        <taxon>core chlorophytes</taxon>
        <taxon>Trebouxiophyceae</taxon>
        <taxon>Chlorellales</taxon>
        <taxon>Chlorellaceae</taxon>
        <taxon>Chlorella clade</taxon>
        <taxon>Chlorella</taxon>
    </lineage>
</organism>
<feature type="chain" id="PRO_5003156244" description="Glucosidase 2 subunit beta" evidence="7">
    <location>
        <begin position="22"/>
        <end position="603"/>
    </location>
</feature>
<reference evidence="9 10" key="1">
    <citation type="journal article" date="2010" name="Plant Cell">
        <title>The Chlorella variabilis NC64A genome reveals adaptation to photosymbiosis, coevolution with viruses, and cryptic sex.</title>
        <authorList>
            <person name="Blanc G."/>
            <person name="Duncan G."/>
            <person name="Agarkova I."/>
            <person name="Borodovsky M."/>
            <person name="Gurnon J."/>
            <person name="Kuo A."/>
            <person name="Lindquist E."/>
            <person name="Lucas S."/>
            <person name="Pangilinan J."/>
            <person name="Polle J."/>
            <person name="Salamov A."/>
            <person name="Terry A."/>
            <person name="Yamada T."/>
            <person name="Dunigan D.D."/>
            <person name="Grigoriev I.V."/>
            <person name="Claverie J.M."/>
            <person name="Van Etten J.L."/>
        </authorList>
    </citation>
    <scope>NUCLEOTIDE SEQUENCE [LARGE SCALE GENOMIC DNA]</scope>
    <source>
        <strain evidence="9 10">NC64A</strain>
    </source>
</reference>
<dbReference type="CDD" id="cd00112">
    <property type="entry name" value="LDLa"/>
    <property type="match status" value="1"/>
</dbReference>
<feature type="compositionally biased region" description="Acidic residues" evidence="6">
    <location>
        <begin position="285"/>
        <end position="297"/>
    </location>
</feature>
<name>E1ZTH0_CHLVA</name>
<evidence type="ECO:0000256" key="4">
    <source>
        <dbReference type="ARBA" id="ARBA00023157"/>
    </source>
</evidence>
<dbReference type="InterPro" id="IPR036607">
    <property type="entry name" value="PRKCSH"/>
</dbReference>
<dbReference type="AlphaFoldDB" id="E1ZTH0"/>
<evidence type="ECO:0000256" key="1">
    <source>
        <dbReference type="ARBA" id="ARBA00022387"/>
    </source>
</evidence>
<dbReference type="STRING" id="554065.E1ZTH0"/>
<dbReference type="OrthoDB" id="28322at2759"/>
<evidence type="ECO:0000313" key="9">
    <source>
        <dbReference type="EMBL" id="EFN50900.1"/>
    </source>
</evidence>
<dbReference type="OMA" id="YENGQHC"/>
<dbReference type="GO" id="GO:0017177">
    <property type="term" value="C:glucosidase II complex"/>
    <property type="evidence" value="ECO:0007669"/>
    <property type="project" value="TreeGrafter"/>
</dbReference>